<dbReference type="InterPro" id="IPR001623">
    <property type="entry name" value="DnaJ_domain"/>
</dbReference>
<dbReference type="PROSITE" id="PS51074">
    <property type="entry name" value="DPH_MB"/>
    <property type="match status" value="1"/>
</dbReference>
<protein>
    <submittedName>
        <fullName evidence="7">DnaJ heat shock protein family (Hsp40) member C24</fullName>
    </submittedName>
</protein>
<evidence type="ECO:0000256" key="3">
    <source>
        <dbReference type="ARBA" id="ARBA00022833"/>
    </source>
</evidence>
<dbReference type="KEGG" id="kmr:108250409"/>
<evidence type="ECO:0000256" key="4">
    <source>
        <dbReference type="ARBA" id="ARBA00023004"/>
    </source>
</evidence>
<keyword evidence="8" id="KW-1185">Reference proteome</keyword>
<evidence type="ECO:0000259" key="5">
    <source>
        <dbReference type="PROSITE" id="PS50076"/>
    </source>
</evidence>
<dbReference type="Ensembl" id="ENSKMAT00000007782.1">
    <property type="protein sequence ID" value="ENSKMAP00000007661.1"/>
    <property type="gene ID" value="ENSKMAG00000005761.1"/>
</dbReference>
<dbReference type="CTD" id="120526"/>
<dbReference type="Pfam" id="PF00226">
    <property type="entry name" value="DnaJ"/>
    <property type="match status" value="1"/>
</dbReference>
<dbReference type="GeneID" id="108250409"/>
<reference evidence="7" key="2">
    <citation type="submission" date="2025-09" db="UniProtKB">
        <authorList>
            <consortium name="Ensembl"/>
        </authorList>
    </citation>
    <scope>IDENTIFICATION</scope>
</reference>
<name>A0A3Q2ZUX3_KRYMA</name>
<evidence type="ECO:0000259" key="6">
    <source>
        <dbReference type="PROSITE" id="PS51074"/>
    </source>
</evidence>
<keyword evidence="4" id="KW-0408">Iron</keyword>
<dbReference type="InterPro" id="IPR036671">
    <property type="entry name" value="DPH_MB_sf"/>
</dbReference>
<dbReference type="PRINTS" id="PR00625">
    <property type="entry name" value="JDOMAIN"/>
</dbReference>
<keyword evidence="2" id="KW-0479">Metal-binding</keyword>
<evidence type="ECO:0000313" key="8">
    <source>
        <dbReference type="Proteomes" id="UP000264800"/>
    </source>
</evidence>
<dbReference type="Pfam" id="PF05207">
    <property type="entry name" value="Zn_ribbon_CSL"/>
    <property type="match status" value="1"/>
</dbReference>
<dbReference type="PROSITE" id="PS50076">
    <property type="entry name" value="DNAJ_2"/>
    <property type="match status" value="1"/>
</dbReference>
<evidence type="ECO:0000256" key="1">
    <source>
        <dbReference type="ARBA" id="ARBA00006169"/>
    </source>
</evidence>
<keyword evidence="3" id="KW-0862">Zinc</keyword>
<dbReference type="AlphaFoldDB" id="A0A3Q2ZUX3"/>
<dbReference type="Gene3D" id="1.10.287.110">
    <property type="entry name" value="DnaJ domain"/>
    <property type="match status" value="1"/>
</dbReference>
<feature type="domain" description="J" evidence="5">
    <location>
        <begin position="8"/>
        <end position="78"/>
    </location>
</feature>
<dbReference type="GO" id="GO:0001671">
    <property type="term" value="F:ATPase activator activity"/>
    <property type="evidence" value="ECO:0007669"/>
    <property type="project" value="TreeGrafter"/>
</dbReference>
<dbReference type="GeneTree" id="ENSGT00390000005430"/>
<evidence type="ECO:0000313" key="7">
    <source>
        <dbReference type="Ensembl" id="ENSKMAP00000007661.1"/>
    </source>
</evidence>
<comment type="similarity">
    <text evidence="1">Belongs to the DPH4 family.</text>
</comment>
<dbReference type="CDD" id="cd06257">
    <property type="entry name" value="DnaJ"/>
    <property type="match status" value="1"/>
</dbReference>
<dbReference type="STRING" id="37003.ENSKMAP00000007661"/>
<dbReference type="PANTHER" id="PTHR45255:SF1">
    <property type="entry name" value="DNAJ HOMOLOG SUBFAMILY C MEMBER 24"/>
    <property type="match status" value="1"/>
</dbReference>
<dbReference type="Gene3D" id="3.10.660.10">
    <property type="entry name" value="DPH Zinc finger"/>
    <property type="match status" value="1"/>
</dbReference>
<proteinExistence type="inferred from homology"/>
<dbReference type="InterPro" id="IPR007872">
    <property type="entry name" value="DPH_MB_dom"/>
</dbReference>
<dbReference type="OMA" id="LEDMTWE"/>
<dbReference type="PANTHER" id="PTHR45255">
    <property type="entry name" value="DNAJ HOMOLOG SUBFAMILY C MEMBER 24"/>
    <property type="match status" value="1"/>
</dbReference>
<accession>A0A3Q2ZUX3</accession>
<dbReference type="InterPro" id="IPR036869">
    <property type="entry name" value="J_dom_sf"/>
</dbReference>
<dbReference type="OrthoDB" id="66964at2759"/>
<dbReference type="RefSeq" id="XP_017295770.1">
    <property type="nucleotide sequence ID" value="XM_017440281.3"/>
</dbReference>
<reference evidence="7" key="1">
    <citation type="submission" date="2025-08" db="UniProtKB">
        <authorList>
            <consortium name="Ensembl"/>
        </authorList>
    </citation>
    <scope>IDENTIFICATION</scope>
</reference>
<dbReference type="GO" id="GO:0008198">
    <property type="term" value="F:ferrous iron binding"/>
    <property type="evidence" value="ECO:0007669"/>
    <property type="project" value="TreeGrafter"/>
</dbReference>
<evidence type="ECO:0000256" key="2">
    <source>
        <dbReference type="ARBA" id="ARBA00022723"/>
    </source>
</evidence>
<organism evidence="7 8">
    <name type="scientific">Kryptolebias marmoratus</name>
    <name type="common">Mangrove killifish</name>
    <name type="synonym">Rivulus marmoratus</name>
    <dbReference type="NCBI Taxonomy" id="37003"/>
    <lineage>
        <taxon>Eukaryota</taxon>
        <taxon>Metazoa</taxon>
        <taxon>Chordata</taxon>
        <taxon>Craniata</taxon>
        <taxon>Vertebrata</taxon>
        <taxon>Euteleostomi</taxon>
        <taxon>Actinopterygii</taxon>
        <taxon>Neopterygii</taxon>
        <taxon>Teleostei</taxon>
        <taxon>Neoteleostei</taxon>
        <taxon>Acanthomorphata</taxon>
        <taxon>Ovalentaria</taxon>
        <taxon>Atherinomorphae</taxon>
        <taxon>Cyprinodontiformes</taxon>
        <taxon>Rivulidae</taxon>
        <taxon>Kryptolebias</taxon>
    </lineage>
</organism>
<dbReference type="SUPFAM" id="SSF46565">
    <property type="entry name" value="Chaperone J-domain"/>
    <property type="match status" value="1"/>
</dbReference>
<sequence length="172" mass="19801">MCETEEKDLYAVLGASPTDSVQQLRHRYQQLALKYHPDRLGVELSSEAESAVSKFVEVNSAWRVLGEQNTRRRYDTQRKEQELKQDKPVDSTVHLEDMTWDQDELIYTYGCRCGGGFGLSQEEVEEETRLMQPEDKEEGMDTKTLGVLVCCDTCSLSIYVTWSLSKKTEIFK</sequence>
<dbReference type="Proteomes" id="UP000264800">
    <property type="component" value="Unplaced"/>
</dbReference>
<feature type="domain" description="DPH-type MB" evidence="6">
    <location>
        <begin position="89"/>
        <end position="163"/>
    </location>
</feature>
<dbReference type="SMART" id="SM00271">
    <property type="entry name" value="DnaJ"/>
    <property type="match status" value="1"/>
</dbReference>